<sequence>MNFVASCSFPFRRGWRSAAASREPHWAQPAINIIYAAATGRRHRQRPHKKTPGEGAGAERWAKEEGRWARAAQGGRAPAVNAPRKQRRPPGRGRGRGGAWGAVAGPRRPGATAAEVAGLRRGAQARWKGMERGKVTWRDEMKVKRQC</sequence>
<comment type="caution">
    <text evidence="2">The sequence shown here is derived from an EMBL/GenBank/DDBJ whole genome shotgun (WGS) entry which is preliminary data.</text>
</comment>
<accession>A0AAN9W300</accession>
<proteinExistence type="predicted"/>
<feature type="compositionally biased region" description="Low complexity" evidence="1">
    <location>
        <begin position="69"/>
        <end position="83"/>
    </location>
</feature>
<gene>
    <name evidence="2" type="ORF">R5R35_001968</name>
</gene>
<name>A0AAN9W300_9ORTH</name>
<evidence type="ECO:0000313" key="3">
    <source>
        <dbReference type="Proteomes" id="UP001378592"/>
    </source>
</evidence>
<dbReference type="AlphaFoldDB" id="A0AAN9W300"/>
<evidence type="ECO:0000256" key="1">
    <source>
        <dbReference type="SAM" id="MobiDB-lite"/>
    </source>
</evidence>
<feature type="region of interest" description="Disordered" evidence="1">
    <location>
        <begin position="39"/>
        <end position="119"/>
    </location>
</feature>
<feature type="compositionally biased region" description="Low complexity" evidence="1">
    <location>
        <begin position="101"/>
        <end position="114"/>
    </location>
</feature>
<dbReference type="Proteomes" id="UP001378592">
    <property type="component" value="Unassembled WGS sequence"/>
</dbReference>
<evidence type="ECO:0000313" key="2">
    <source>
        <dbReference type="EMBL" id="KAK7872632.1"/>
    </source>
</evidence>
<dbReference type="EMBL" id="JAZDUA010000022">
    <property type="protein sequence ID" value="KAK7872632.1"/>
    <property type="molecule type" value="Genomic_DNA"/>
</dbReference>
<reference evidence="2 3" key="1">
    <citation type="submission" date="2024-03" db="EMBL/GenBank/DDBJ databases">
        <title>The genome assembly and annotation of the cricket Gryllus longicercus Weissman &amp; Gray.</title>
        <authorList>
            <person name="Szrajer S."/>
            <person name="Gray D."/>
            <person name="Ylla G."/>
        </authorList>
    </citation>
    <scope>NUCLEOTIDE SEQUENCE [LARGE SCALE GENOMIC DNA]</scope>
    <source>
        <strain evidence="2">DAG 2021-001</strain>
        <tissue evidence="2">Whole body minus gut</tissue>
    </source>
</reference>
<feature type="compositionally biased region" description="Basic residues" evidence="1">
    <location>
        <begin position="40"/>
        <end position="50"/>
    </location>
</feature>
<protein>
    <submittedName>
        <fullName evidence="2">Uncharacterized protein</fullName>
    </submittedName>
</protein>
<feature type="compositionally biased region" description="Basic residues" evidence="1">
    <location>
        <begin position="84"/>
        <end position="95"/>
    </location>
</feature>
<keyword evidence="3" id="KW-1185">Reference proteome</keyword>
<organism evidence="2 3">
    <name type="scientific">Gryllus longicercus</name>
    <dbReference type="NCBI Taxonomy" id="2509291"/>
    <lineage>
        <taxon>Eukaryota</taxon>
        <taxon>Metazoa</taxon>
        <taxon>Ecdysozoa</taxon>
        <taxon>Arthropoda</taxon>
        <taxon>Hexapoda</taxon>
        <taxon>Insecta</taxon>
        <taxon>Pterygota</taxon>
        <taxon>Neoptera</taxon>
        <taxon>Polyneoptera</taxon>
        <taxon>Orthoptera</taxon>
        <taxon>Ensifera</taxon>
        <taxon>Gryllidea</taxon>
        <taxon>Grylloidea</taxon>
        <taxon>Gryllidae</taxon>
        <taxon>Gryllinae</taxon>
        <taxon>Gryllus</taxon>
    </lineage>
</organism>